<reference evidence="3" key="1">
    <citation type="submission" date="2020-11" db="EMBL/GenBank/DDBJ databases">
        <authorList>
            <consortium name="DOE Joint Genome Institute"/>
            <person name="Ahrendt S."/>
            <person name="Riley R."/>
            <person name="Andreopoulos W."/>
            <person name="Labutti K."/>
            <person name="Pangilinan J."/>
            <person name="Ruiz-Duenas F.J."/>
            <person name="Barrasa J.M."/>
            <person name="Sanchez-Garcia M."/>
            <person name="Camarero S."/>
            <person name="Miyauchi S."/>
            <person name="Serrano A."/>
            <person name="Linde D."/>
            <person name="Babiker R."/>
            <person name="Drula E."/>
            <person name="Ayuso-Fernandez I."/>
            <person name="Pacheco R."/>
            <person name="Padilla G."/>
            <person name="Ferreira P."/>
            <person name="Barriuso J."/>
            <person name="Kellner H."/>
            <person name="Castanera R."/>
            <person name="Alfaro M."/>
            <person name="Ramirez L."/>
            <person name="Pisabarro A.G."/>
            <person name="Kuo A."/>
            <person name="Tritt A."/>
            <person name="Lipzen A."/>
            <person name="He G."/>
            <person name="Yan M."/>
            <person name="Ng V."/>
            <person name="Cullen D."/>
            <person name="Martin F."/>
            <person name="Rosso M.-N."/>
            <person name="Henrissat B."/>
            <person name="Hibbett D."/>
            <person name="Martinez A.T."/>
            <person name="Grigoriev I.V."/>
        </authorList>
    </citation>
    <scope>NUCLEOTIDE SEQUENCE</scope>
    <source>
        <strain evidence="3">CIRM-BRFM 674</strain>
    </source>
</reference>
<name>A0A9P5Z599_9AGAR</name>
<evidence type="ECO:0000313" key="3">
    <source>
        <dbReference type="EMBL" id="KAF9481307.1"/>
    </source>
</evidence>
<feature type="compositionally biased region" description="Low complexity" evidence="1">
    <location>
        <begin position="123"/>
        <end position="174"/>
    </location>
</feature>
<proteinExistence type="predicted"/>
<comment type="caution">
    <text evidence="3">The sequence shown here is derived from an EMBL/GenBank/DDBJ whole genome shotgun (WGS) entry which is preliminary data.</text>
</comment>
<accession>A0A9P5Z599</accession>
<dbReference type="Proteomes" id="UP000807469">
    <property type="component" value="Unassembled WGS sequence"/>
</dbReference>
<dbReference type="OrthoDB" id="2564568at2759"/>
<gene>
    <name evidence="3" type="ORF">BDN70DRAFT_876458</name>
</gene>
<sequence>MRIIIAASLFASVVRPVYSEPVSVPENAFFTRRQAGSSIDPSGIPTQCTTQCQPIVDATTAPGCTDNPITCLCTNDLANSFKVCLDCAVANDPADVSADLAQANIEALTEACSTGGHPITISGASSGTTTVSGGSGSSDATTTPAGSTTPASTATTIRSAGGAGAGLASTTGTSTGTGTGSGSTPTTTSTTNSSAIGLKMFSLSSVFAAAVAGASLFSLL</sequence>
<dbReference type="AlphaFoldDB" id="A0A9P5Z599"/>
<keyword evidence="2" id="KW-0732">Signal</keyword>
<protein>
    <recommendedName>
        <fullName evidence="5">Extracellular membrane protein CFEM domain-containing protein</fullName>
    </recommendedName>
</protein>
<evidence type="ECO:0008006" key="5">
    <source>
        <dbReference type="Google" id="ProtNLM"/>
    </source>
</evidence>
<feature type="region of interest" description="Disordered" evidence="1">
    <location>
        <begin position="123"/>
        <end position="191"/>
    </location>
</feature>
<feature type="compositionally biased region" description="Low complexity" evidence="1">
    <location>
        <begin position="182"/>
        <end position="191"/>
    </location>
</feature>
<keyword evidence="4" id="KW-1185">Reference proteome</keyword>
<feature type="chain" id="PRO_5040341820" description="Extracellular membrane protein CFEM domain-containing protein" evidence="2">
    <location>
        <begin position="20"/>
        <end position="220"/>
    </location>
</feature>
<organism evidence="3 4">
    <name type="scientific">Pholiota conissans</name>
    <dbReference type="NCBI Taxonomy" id="109636"/>
    <lineage>
        <taxon>Eukaryota</taxon>
        <taxon>Fungi</taxon>
        <taxon>Dikarya</taxon>
        <taxon>Basidiomycota</taxon>
        <taxon>Agaricomycotina</taxon>
        <taxon>Agaricomycetes</taxon>
        <taxon>Agaricomycetidae</taxon>
        <taxon>Agaricales</taxon>
        <taxon>Agaricineae</taxon>
        <taxon>Strophariaceae</taxon>
        <taxon>Pholiota</taxon>
    </lineage>
</organism>
<feature type="signal peptide" evidence="2">
    <location>
        <begin position="1"/>
        <end position="19"/>
    </location>
</feature>
<evidence type="ECO:0000256" key="2">
    <source>
        <dbReference type="SAM" id="SignalP"/>
    </source>
</evidence>
<evidence type="ECO:0000256" key="1">
    <source>
        <dbReference type="SAM" id="MobiDB-lite"/>
    </source>
</evidence>
<evidence type="ECO:0000313" key="4">
    <source>
        <dbReference type="Proteomes" id="UP000807469"/>
    </source>
</evidence>
<dbReference type="EMBL" id="MU155180">
    <property type="protein sequence ID" value="KAF9481307.1"/>
    <property type="molecule type" value="Genomic_DNA"/>
</dbReference>